<dbReference type="NCBIfam" id="TIGR01179">
    <property type="entry name" value="galE"/>
    <property type="match status" value="1"/>
</dbReference>
<organism evidence="12 13">
    <name type="scientific">Hoyosella altamirensis</name>
    <dbReference type="NCBI Taxonomy" id="616997"/>
    <lineage>
        <taxon>Bacteria</taxon>
        <taxon>Bacillati</taxon>
        <taxon>Actinomycetota</taxon>
        <taxon>Actinomycetes</taxon>
        <taxon>Mycobacteriales</taxon>
        <taxon>Hoyosellaceae</taxon>
        <taxon>Hoyosella</taxon>
    </lineage>
</organism>
<dbReference type="OrthoDB" id="9801785at2"/>
<feature type="domain" description="NAD-dependent epimerase/dehydratase" evidence="11">
    <location>
        <begin position="4"/>
        <end position="251"/>
    </location>
</feature>
<evidence type="ECO:0000259" key="11">
    <source>
        <dbReference type="Pfam" id="PF01370"/>
    </source>
</evidence>
<keyword evidence="13" id="KW-1185">Reference proteome</keyword>
<dbReference type="Gene3D" id="3.90.25.10">
    <property type="entry name" value="UDP-galactose 4-epimerase, domain 1"/>
    <property type="match status" value="1"/>
</dbReference>
<evidence type="ECO:0000256" key="10">
    <source>
        <dbReference type="RuleBase" id="RU366046"/>
    </source>
</evidence>
<protein>
    <recommendedName>
        <fullName evidence="6 10">UDP-glucose 4-epimerase</fullName>
        <ecNumber evidence="5 10">5.1.3.2</ecNumber>
    </recommendedName>
</protein>
<dbReference type="SUPFAM" id="SSF51735">
    <property type="entry name" value="NAD(P)-binding Rossmann-fold domains"/>
    <property type="match status" value="1"/>
</dbReference>
<gene>
    <name evidence="12" type="ORF">FHU29_002922</name>
</gene>
<evidence type="ECO:0000256" key="9">
    <source>
        <dbReference type="ARBA" id="ARBA00023277"/>
    </source>
</evidence>
<dbReference type="InterPro" id="IPR001509">
    <property type="entry name" value="Epimerase_deHydtase"/>
</dbReference>
<comment type="catalytic activity">
    <reaction evidence="1 10">
        <text>UDP-alpha-D-glucose = UDP-alpha-D-galactose</text>
        <dbReference type="Rhea" id="RHEA:22168"/>
        <dbReference type="ChEBI" id="CHEBI:58885"/>
        <dbReference type="ChEBI" id="CHEBI:66914"/>
        <dbReference type="EC" id="5.1.3.2"/>
    </reaction>
</comment>
<evidence type="ECO:0000256" key="8">
    <source>
        <dbReference type="ARBA" id="ARBA00023235"/>
    </source>
</evidence>
<sequence length="332" mass="35292">MNLLVTGGAGYVGSVCATVLLERGHRVVVVDDLSTGNREAVPEGAVFVEADAGQAADEILSGGCGGGPFEGVLHFAARSLVGESVTEPDLYWHGNVVTTLSILDAMRRHSVPRLVFSSTAATYGEPPTVPITEDCPTQPTNPYGASKLAIDHAITSYCKAYGLGATSLRYFNVAGAYRSAGENRVVETHLIPLILQVAMGFRESISVFGSDWETRDGTAVRDYIHVLDLAEAHLLALDASQPGRHGIYNLGSGEGFTVREVIEACRRVTGRPIPAKDAPRRPGDPAVLVASSDRAITELGWSPTHTAIDKIVSDAWEFTQQLGDRAHAARAS</sequence>
<dbReference type="UniPathway" id="UPA00214"/>
<evidence type="ECO:0000256" key="4">
    <source>
        <dbReference type="ARBA" id="ARBA00007637"/>
    </source>
</evidence>
<comment type="caution">
    <text evidence="12">The sequence shown here is derived from an EMBL/GenBank/DDBJ whole genome shotgun (WGS) entry which is preliminary data.</text>
</comment>
<dbReference type="EC" id="5.1.3.2" evidence="5 10"/>
<dbReference type="EMBL" id="JACHWS010000003">
    <property type="protein sequence ID" value="MBB3038453.1"/>
    <property type="molecule type" value="Genomic_DNA"/>
</dbReference>
<dbReference type="GO" id="GO:0033499">
    <property type="term" value="P:galactose catabolic process via UDP-galactose, Leloir pathway"/>
    <property type="evidence" value="ECO:0007669"/>
    <property type="project" value="TreeGrafter"/>
</dbReference>
<evidence type="ECO:0000256" key="1">
    <source>
        <dbReference type="ARBA" id="ARBA00000083"/>
    </source>
</evidence>
<dbReference type="GO" id="GO:0003978">
    <property type="term" value="F:UDP-glucose 4-epimerase activity"/>
    <property type="evidence" value="ECO:0007669"/>
    <property type="project" value="UniProtKB-UniRule"/>
</dbReference>
<evidence type="ECO:0000256" key="2">
    <source>
        <dbReference type="ARBA" id="ARBA00001911"/>
    </source>
</evidence>
<evidence type="ECO:0000256" key="5">
    <source>
        <dbReference type="ARBA" id="ARBA00013189"/>
    </source>
</evidence>
<evidence type="ECO:0000256" key="7">
    <source>
        <dbReference type="ARBA" id="ARBA00023027"/>
    </source>
</evidence>
<reference evidence="12 13" key="1">
    <citation type="submission" date="2020-08" db="EMBL/GenBank/DDBJ databases">
        <title>Sequencing the genomes of 1000 actinobacteria strains.</title>
        <authorList>
            <person name="Klenk H.-P."/>
        </authorList>
    </citation>
    <scope>NUCLEOTIDE SEQUENCE [LARGE SCALE GENOMIC DNA]</scope>
    <source>
        <strain evidence="12 13">DSM 45258</strain>
    </source>
</reference>
<accession>A0A839RR70</accession>
<name>A0A839RR70_9ACTN</name>
<dbReference type="RefSeq" id="WP_064440400.1">
    <property type="nucleotide sequence ID" value="NZ_BDDI01000008.1"/>
</dbReference>
<comment type="subunit">
    <text evidence="10">Homodimer.</text>
</comment>
<dbReference type="InterPro" id="IPR005886">
    <property type="entry name" value="UDP_G4E"/>
</dbReference>
<dbReference type="PANTHER" id="PTHR43725:SF53">
    <property type="entry name" value="UDP-ARABINOSE 4-EPIMERASE 1"/>
    <property type="match status" value="1"/>
</dbReference>
<evidence type="ECO:0000256" key="6">
    <source>
        <dbReference type="ARBA" id="ARBA00018569"/>
    </source>
</evidence>
<dbReference type="Gene3D" id="3.40.50.720">
    <property type="entry name" value="NAD(P)-binding Rossmann-like Domain"/>
    <property type="match status" value="1"/>
</dbReference>
<comment type="cofactor">
    <cofactor evidence="2 10">
        <name>NAD(+)</name>
        <dbReference type="ChEBI" id="CHEBI:57540"/>
    </cofactor>
</comment>
<keyword evidence="9 10" id="KW-0119">Carbohydrate metabolism</keyword>
<dbReference type="InterPro" id="IPR036291">
    <property type="entry name" value="NAD(P)-bd_dom_sf"/>
</dbReference>
<comment type="pathway">
    <text evidence="3 10">Carbohydrate metabolism; galactose metabolism.</text>
</comment>
<evidence type="ECO:0000313" key="12">
    <source>
        <dbReference type="EMBL" id="MBB3038453.1"/>
    </source>
</evidence>
<keyword evidence="8 10" id="KW-0413">Isomerase</keyword>
<dbReference type="Proteomes" id="UP000567922">
    <property type="component" value="Unassembled WGS sequence"/>
</dbReference>
<evidence type="ECO:0000313" key="13">
    <source>
        <dbReference type="Proteomes" id="UP000567922"/>
    </source>
</evidence>
<dbReference type="AlphaFoldDB" id="A0A839RR70"/>
<proteinExistence type="inferred from homology"/>
<dbReference type="CDD" id="cd05247">
    <property type="entry name" value="UDP_G4E_1_SDR_e"/>
    <property type="match status" value="1"/>
</dbReference>
<keyword evidence="7 10" id="KW-0520">NAD</keyword>
<evidence type="ECO:0000256" key="3">
    <source>
        <dbReference type="ARBA" id="ARBA00004947"/>
    </source>
</evidence>
<comment type="similarity">
    <text evidence="4 10">Belongs to the NAD(P)-dependent epimerase/dehydratase family.</text>
</comment>
<dbReference type="PANTHER" id="PTHR43725">
    <property type="entry name" value="UDP-GLUCOSE 4-EPIMERASE"/>
    <property type="match status" value="1"/>
</dbReference>
<dbReference type="Pfam" id="PF01370">
    <property type="entry name" value="Epimerase"/>
    <property type="match status" value="1"/>
</dbReference>